<dbReference type="Proteomes" id="UP000603227">
    <property type="component" value="Unassembled WGS sequence"/>
</dbReference>
<name>A0A919L685_9ACTN</name>
<accession>A0A919L685</accession>
<feature type="compositionally biased region" description="Pro residues" evidence="1">
    <location>
        <begin position="162"/>
        <end position="171"/>
    </location>
</feature>
<organism evidence="2 3">
    <name type="scientific">Streptomyces capitiformicae</name>
    <dbReference type="NCBI Taxonomy" id="2014920"/>
    <lineage>
        <taxon>Bacteria</taxon>
        <taxon>Bacillati</taxon>
        <taxon>Actinomycetota</taxon>
        <taxon>Actinomycetes</taxon>
        <taxon>Kitasatosporales</taxon>
        <taxon>Streptomycetaceae</taxon>
        <taxon>Streptomyces</taxon>
    </lineage>
</organism>
<gene>
    <name evidence="2" type="ORF">GCM10017771_18450</name>
</gene>
<evidence type="ECO:0000313" key="3">
    <source>
        <dbReference type="Proteomes" id="UP000603227"/>
    </source>
</evidence>
<feature type="region of interest" description="Disordered" evidence="1">
    <location>
        <begin position="112"/>
        <end position="176"/>
    </location>
</feature>
<evidence type="ECO:0000313" key="2">
    <source>
        <dbReference type="EMBL" id="GHH85468.1"/>
    </source>
</evidence>
<sequence length="259" mass="27516">MTDREIPEQYLAGYAEILARYRPPDDASPGTRSPPAAPWASRPPRPATGLRALINAHLTAARTTWPGTPGSADDSLAAVQQVIDAFAEGNERAQLVAVRQEEAGRREFIDDFLYGRSDPGPSSTPSPRTSTPAASPPRPPYASPSACAPWPTVWNASTNSPAPTPPTPPTAAGPGIVGTQDQHDALSKVEARMQWTCADPAGLAEWQPGAQVLASHTLSSLPIPMYNDLPAATQEMLSGLAAQHLPQVEEYRLSLVHLP</sequence>
<reference evidence="2" key="2">
    <citation type="submission" date="2020-09" db="EMBL/GenBank/DDBJ databases">
        <authorList>
            <person name="Sun Q."/>
            <person name="Zhou Y."/>
        </authorList>
    </citation>
    <scope>NUCLEOTIDE SEQUENCE</scope>
    <source>
        <strain evidence="2">CGMCC 4.7403</strain>
    </source>
</reference>
<feature type="region of interest" description="Disordered" evidence="1">
    <location>
        <begin position="21"/>
        <end position="48"/>
    </location>
</feature>
<dbReference type="AlphaFoldDB" id="A0A919L685"/>
<evidence type="ECO:0000256" key="1">
    <source>
        <dbReference type="SAM" id="MobiDB-lite"/>
    </source>
</evidence>
<proteinExistence type="predicted"/>
<feature type="compositionally biased region" description="Pro residues" evidence="1">
    <location>
        <begin position="35"/>
        <end position="46"/>
    </location>
</feature>
<dbReference type="EMBL" id="BNAT01000005">
    <property type="protein sequence ID" value="GHH85468.1"/>
    <property type="molecule type" value="Genomic_DNA"/>
</dbReference>
<protein>
    <submittedName>
        <fullName evidence="2">Uncharacterized protein</fullName>
    </submittedName>
</protein>
<keyword evidence="3" id="KW-1185">Reference proteome</keyword>
<feature type="compositionally biased region" description="Low complexity" evidence="1">
    <location>
        <begin position="116"/>
        <end position="133"/>
    </location>
</feature>
<comment type="caution">
    <text evidence="2">The sequence shown here is derived from an EMBL/GenBank/DDBJ whole genome shotgun (WGS) entry which is preliminary data.</text>
</comment>
<feature type="compositionally biased region" description="Low complexity" evidence="1">
    <location>
        <begin position="143"/>
        <end position="161"/>
    </location>
</feature>
<reference evidence="2" key="1">
    <citation type="journal article" date="2014" name="Int. J. Syst. Evol. Microbiol.">
        <title>Complete genome sequence of Corynebacterium casei LMG S-19264T (=DSM 44701T), isolated from a smear-ripened cheese.</title>
        <authorList>
            <consortium name="US DOE Joint Genome Institute (JGI-PGF)"/>
            <person name="Walter F."/>
            <person name="Albersmeier A."/>
            <person name="Kalinowski J."/>
            <person name="Ruckert C."/>
        </authorList>
    </citation>
    <scope>NUCLEOTIDE SEQUENCE</scope>
    <source>
        <strain evidence="2">CGMCC 4.7403</strain>
    </source>
</reference>